<accession>A0A4Z1P0U0</accession>
<dbReference type="GO" id="GO:0008270">
    <property type="term" value="F:zinc ion binding"/>
    <property type="evidence" value="ECO:0007669"/>
    <property type="project" value="UniProtKB-KW"/>
</dbReference>
<reference evidence="5 6" key="1">
    <citation type="submission" date="2019-04" db="EMBL/GenBank/DDBJ databases">
        <title>High contiguity whole genome sequence and gene annotation resource for two Venturia nashicola isolates.</title>
        <authorList>
            <person name="Prokchorchik M."/>
            <person name="Won K."/>
            <person name="Lee Y."/>
            <person name="Choi E.D."/>
            <person name="Segonzac C."/>
            <person name="Sohn K.H."/>
        </authorList>
    </citation>
    <scope>NUCLEOTIDE SEQUENCE [LARGE SCALE GENOMIC DNA]</scope>
    <source>
        <strain evidence="5 6">PRI2</strain>
    </source>
</reference>
<protein>
    <recommendedName>
        <fullName evidence="4">SET domain-containing protein</fullName>
    </recommendedName>
</protein>
<evidence type="ECO:0000256" key="2">
    <source>
        <dbReference type="ARBA" id="ARBA00022771"/>
    </source>
</evidence>
<dbReference type="InterPro" id="IPR046341">
    <property type="entry name" value="SET_dom_sf"/>
</dbReference>
<keyword evidence="6" id="KW-1185">Reference proteome</keyword>
<dbReference type="InterPro" id="IPR050869">
    <property type="entry name" value="H3K4_H4K5_MeTrfase"/>
</dbReference>
<evidence type="ECO:0000259" key="4">
    <source>
        <dbReference type="PROSITE" id="PS50280"/>
    </source>
</evidence>
<dbReference type="AlphaFoldDB" id="A0A4Z1P0U0"/>
<evidence type="ECO:0000313" key="5">
    <source>
        <dbReference type="EMBL" id="TID17320.1"/>
    </source>
</evidence>
<dbReference type="STRING" id="86259.A0A4Z1P0U0"/>
<dbReference type="PROSITE" id="PS01360">
    <property type="entry name" value="ZF_MYND_1"/>
    <property type="match status" value="1"/>
</dbReference>
<feature type="domain" description="SET" evidence="4">
    <location>
        <begin position="209"/>
        <end position="505"/>
    </location>
</feature>
<dbReference type="PROSITE" id="PS50280">
    <property type="entry name" value="SET"/>
    <property type="match status" value="1"/>
</dbReference>
<keyword evidence="1" id="KW-0479">Metal-binding</keyword>
<dbReference type="EMBL" id="SNSC02000016">
    <property type="protein sequence ID" value="TID17320.1"/>
    <property type="molecule type" value="Genomic_DNA"/>
</dbReference>
<dbReference type="InterPro" id="IPR002893">
    <property type="entry name" value="Znf_MYND"/>
</dbReference>
<gene>
    <name evidence="5" type="ORF">E6O75_ATG08066</name>
</gene>
<dbReference type="Proteomes" id="UP000298493">
    <property type="component" value="Unassembled WGS sequence"/>
</dbReference>
<organism evidence="5 6">
    <name type="scientific">Venturia nashicola</name>
    <dbReference type="NCBI Taxonomy" id="86259"/>
    <lineage>
        <taxon>Eukaryota</taxon>
        <taxon>Fungi</taxon>
        <taxon>Dikarya</taxon>
        <taxon>Ascomycota</taxon>
        <taxon>Pezizomycotina</taxon>
        <taxon>Dothideomycetes</taxon>
        <taxon>Pleosporomycetidae</taxon>
        <taxon>Venturiales</taxon>
        <taxon>Venturiaceae</taxon>
        <taxon>Venturia</taxon>
    </lineage>
</organism>
<name>A0A4Z1P0U0_9PEZI</name>
<dbReference type="GO" id="GO:0005634">
    <property type="term" value="C:nucleus"/>
    <property type="evidence" value="ECO:0007669"/>
    <property type="project" value="TreeGrafter"/>
</dbReference>
<evidence type="ECO:0000313" key="6">
    <source>
        <dbReference type="Proteomes" id="UP000298493"/>
    </source>
</evidence>
<proteinExistence type="predicted"/>
<dbReference type="SUPFAM" id="SSF82199">
    <property type="entry name" value="SET domain"/>
    <property type="match status" value="1"/>
</dbReference>
<dbReference type="InterPro" id="IPR001214">
    <property type="entry name" value="SET_dom"/>
</dbReference>
<keyword evidence="3" id="KW-0862">Zinc</keyword>
<dbReference type="OrthoDB" id="438641at2759"/>
<sequence>MANIISPLQANVLENPYSIQKRLALSRGYAILGYPDLSAGEAYMALLLIDEVRDDCGEYHDQAFEAAQEDSRVDLLENLDALAELDEQQVIDWAQGRVERETYDILVDKLISCDNLRSAAGFLLRRWPSRHREEDVSISRYQTLETQLNQRLADHFKTAPFDWTELAIDDYPDRSLVRRELYAWNHHEPDRCSKESVKYLNDEMAKFAPKLEVKVTELQDLASASIDGAPTIKQLGVFAKEDLQPNERILYETSLLTATSRLNESFCDACSKKLPSLDKLSQEEDLLCPDCQETVFCSQRCLDLAQGSYHPALCDADVSAISKNQPGAVAADALYSLLLLRALAMSVHQDVHPLDLSEVKYIWGDYHNIHINTRNENASNGFLGFPRTLPFSFYFNVLLPIHILEKMDVNIFNTSHLYAPWVTNTLYSKFRGTASARQGLDGRPEVSAVHPLWCLANHSCDPSVRWEWEGSMKFWVRSERVQWLGKSKPAEAGIKTGDEIMNHYCDVSLPVKERREWAVGPLGGDCRCERCMWEASRVDCGLENLKI</sequence>
<comment type="caution">
    <text evidence="5">The sequence shown here is derived from an EMBL/GenBank/DDBJ whole genome shotgun (WGS) entry which is preliminary data.</text>
</comment>
<dbReference type="Gene3D" id="2.170.270.10">
    <property type="entry name" value="SET domain"/>
    <property type="match status" value="1"/>
</dbReference>
<evidence type="ECO:0000256" key="3">
    <source>
        <dbReference type="ARBA" id="ARBA00022833"/>
    </source>
</evidence>
<keyword evidence="2" id="KW-0863">Zinc-finger</keyword>
<evidence type="ECO:0000256" key="1">
    <source>
        <dbReference type="ARBA" id="ARBA00022723"/>
    </source>
</evidence>
<dbReference type="PANTHER" id="PTHR12197:SF273">
    <property type="entry name" value="MYND-TYPE ZINC FINGER PROTEIN SAMB"/>
    <property type="match status" value="1"/>
</dbReference>
<dbReference type="PANTHER" id="PTHR12197">
    <property type="entry name" value="HISTONE-LYSINE N-METHYLTRANSFERASE SMYD"/>
    <property type="match status" value="1"/>
</dbReference>